<name>A0ABD3NRM4_9STRA</name>
<gene>
    <name evidence="4" type="ORF">ACHAW5_003151</name>
</gene>
<feature type="domain" description="HTH myb-type" evidence="3">
    <location>
        <begin position="23"/>
        <end position="76"/>
    </location>
</feature>
<evidence type="ECO:0000313" key="5">
    <source>
        <dbReference type="Proteomes" id="UP001530315"/>
    </source>
</evidence>
<dbReference type="Pfam" id="PF13921">
    <property type="entry name" value="Myb_DNA-bind_6"/>
    <property type="match status" value="1"/>
</dbReference>
<evidence type="ECO:0000256" key="1">
    <source>
        <dbReference type="SAM" id="MobiDB-lite"/>
    </source>
</evidence>
<feature type="region of interest" description="Disordered" evidence="1">
    <location>
        <begin position="166"/>
        <end position="203"/>
    </location>
</feature>
<feature type="region of interest" description="Disordered" evidence="1">
    <location>
        <begin position="256"/>
        <end position="287"/>
    </location>
</feature>
<dbReference type="InterPro" id="IPR001005">
    <property type="entry name" value="SANT/Myb"/>
</dbReference>
<dbReference type="SMART" id="SM00717">
    <property type="entry name" value="SANT"/>
    <property type="match status" value="4"/>
</dbReference>
<feature type="region of interest" description="Disordered" evidence="1">
    <location>
        <begin position="435"/>
        <end position="458"/>
    </location>
</feature>
<dbReference type="InterPro" id="IPR050560">
    <property type="entry name" value="MYB_TF"/>
</dbReference>
<dbReference type="CDD" id="cd00167">
    <property type="entry name" value="SANT"/>
    <property type="match status" value="3"/>
</dbReference>
<dbReference type="PANTHER" id="PTHR45614:SF271">
    <property type="entry name" value="MYB DNA BINDING PROTEIN_ TRANSCRIPTION FACTOR-LIKE PROTEIN"/>
    <property type="match status" value="1"/>
</dbReference>
<feature type="domain" description="Myb-like" evidence="2">
    <location>
        <begin position="307"/>
        <end position="367"/>
    </location>
</feature>
<evidence type="ECO:0000313" key="4">
    <source>
        <dbReference type="EMBL" id="KAL3778143.1"/>
    </source>
</evidence>
<dbReference type="PROSITE" id="PS50090">
    <property type="entry name" value="MYB_LIKE"/>
    <property type="match status" value="4"/>
</dbReference>
<dbReference type="InterPro" id="IPR017930">
    <property type="entry name" value="Myb_dom"/>
</dbReference>
<evidence type="ECO:0000259" key="2">
    <source>
        <dbReference type="PROSITE" id="PS50090"/>
    </source>
</evidence>
<dbReference type="AlphaFoldDB" id="A0ABD3NRM4"/>
<feature type="domain" description="HTH myb-type" evidence="3">
    <location>
        <begin position="77"/>
        <end position="133"/>
    </location>
</feature>
<feature type="compositionally biased region" description="Pro residues" evidence="1">
    <location>
        <begin position="261"/>
        <end position="270"/>
    </location>
</feature>
<dbReference type="Pfam" id="PF00249">
    <property type="entry name" value="Myb_DNA-binding"/>
    <property type="match status" value="1"/>
</dbReference>
<sequence>MTAAEASTLPRPPPMTTTTTKSRGRTWTDDEDAILRNLVLSLKESDRVPSVSWAALASKLPGRTGKQARDRWTNNLNPAIDRSPFTRDDDVMLFRGHGEYGKRWVEISERVFRNTRSENQVKNRWNSAAFKSFVASEYGDDAYDIANDDPEDRTRQRLVGIASGELQSDVVEFGSPPSPPPSRSKSLATPRGPRSRSSALPGPIAMIWKDSTKAVPSSSAVVVGASNPPAGAALECRGIVSPGGHAAARRLSIEDGAARSTPPPPPPPPSSSSSDRHGNDVVEKRRRPTIAVAIVDGQKLVSPRCEVPSPRGRAYVEEEDRIIMSTVLSERDFTRWSCLASTINAKYPECLPARTGKQIRDRWVNFLNPAINHRPWSFEEDVRLWEAHAKYGKRWTAIGIERFHTMRSENQIKNRWHSAAFRRFVSEEYGDGAYGNSAAISPTDAPGDPPFVSPPEEDGIVEREKKRQFFGV</sequence>
<dbReference type="EMBL" id="JALLAZ020001238">
    <property type="protein sequence ID" value="KAL3778143.1"/>
    <property type="molecule type" value="Genomic_DNA"/>
</dbReference>
<accession>A0ABD3NRM4</accession>
<proteinExistence type="predicted"/>
<comment type="caution">
    <text evidence="4">The sequence shown here is derived from an EMBL/GenBank/DDBJ whole genome shotgun (WGS) entry which is preliminary data.</text>
</comment>
<feature type="compositionally biased region" description="Basic and acidic residues" evidence="1">
    <location>
        <begin position="274"/>
        <end position="283"/>
    </location>
</feature>
<protein>
    <submittedName>
        <fullName evidence="4">Uncharacterized protein</fullName>
    </submittedName>
</protein>
<dbReference type="SUPFAM" id="SSF46689">
    <property type="entry name" value="Homeodomain-like"/>
    <property type="match status" value="2"/>
</dbReference>
<organism evidence="4 5">
    <name type="scientific">Stephanodiscus triporus</name>
    <dbReference type="NCBI Taxonomy" id="2934178"/>
    <lineage>
        <taxon>Eukaryota</taxon>
        <taxon>Sar</taxon>
        <taxon>Stramenopiles</taxon>
        <taxon>Ochrophyta</taxon>
        <taxon>Bacillariophyta</taxon>
        <taxon>Coscinodiscophyceae</taxon>
        <taxon>Thalassiosirophycidae</taxon>
        <taxon>Stephanodiscales</taxon>
        <taxon>Stephanodiscaceae</taxon>
        <taxon>Stephanodiscus</taxon>
    </lineage>
</organism>
<dbReference type="Proteomes" id="UP001530315">
    <property type="component" value="Unassembled WGS sequence"/>
</dbReference>
<dbReference type="PROSITE" id="PS51294">
    <property type="entry name" value="HTH_MYB"/>
    <property type="match status" value="3"/>
</dbReference>
<feature type="domain" description="Myb-like" evidence="2">
    <location>
        <begin position="77"/>
        <end position="129"/>
    </location>
</feature>
<dbReference type="Gene3D" id="1.10.10.60">
    <property type="entry name" value="Homeodomain-like"/>
    <property type="match status" value="4"/>
</dbReference>
<feature type="domain" description="Myb-like" evidence="2">
    <location>
        <begin position="368"/>
        <end position="420"/>
    </location>
</feature>
<feature type="domain" description="HTH myb-type" evidence="3">
    <location>
        <begin position="368"/>
        <end position="424"/>
    </location>
</feature>
<feature type="region of interest" description="Disordered" evidence="1">
    <location>
        <begin position="1"/>
        <end position="28"/>
    </location>
</feature>
<evidence type="ECO:0000259" key="3">
    <source>
        <dbReference type="PROSITE" id="PS51294"/>
    </source>
</evidence>
<dbReference type="InterPro" id="IPR009057">
    <property type="entry name" value="Homeodomain-like_sf"/>
</dbReference>
<feature type="domain" description="Myb-like" evidence="2">
    <location>
        <begin position="19"/>
        <end position="76"/>
    </location>
</feature>
<reference evidence="4 5" key="1">
    <citation type="submission" date="2024-10" db="EMBL/GenBank/DDBJ databases">
        <title>Updated reference genomes for cyclostephanoid diatoms.</title>
        <authorList>
            <person name="Roberts W.R."/>
            <person name="Alverson A.J."/>
        </authorList>
    </citation>
    <scope>NUCLEOTIDE SEQUENCE [LARGE SCALE GENOMIC DNA]</scope>
    <source>
        <strain evidence="4 5">AJA276-08</strain>
    </source>
</reference>
<keyword evidence="5" id="KW-1185">Reference proteome</keyword>
<dbReference type="PANTHER" id="PTHR45614">
    <property type="entry name" value="MYB PROTEIN-RELATED"/>
    <property type="match status" value="1"/>
</dbReference>